<reference evidence="5 6" key="1">
    <citation type="submission" date="2017-10" db="EMBL/GenBank/DDBJ databases">
        <title>Comparative genomics in systemic dimorphic fungi from Ajellomycetaceae.</title>
        <authorList>
            <person name="Munoz J.F."/>
            <person name="Mcewen J.G."/>
            <person name="Clay O.K."/>
            <person name="Cuomo C.A."/>
        </authorList>
    </citation>
    <scope>NUCLEOTIDE SEQUENCE [LARGE SCALE GENOMIC DNA]</scope>
    <source>
        <strain evidence="5 6">UAMH7299</strain>
    </source>
</reference>
<keyword evidence="3" id="KW-1133">Transmembrane helix</keyword>
<dbReference type="PANTHER" id="PTHR11567">
    <property type="entry name" value="ACID PHOSPHATASE-RELATED"/>
    <property type="match status" value="1"/>
</dbReference>
<proteinExistence type="inferred from homology"/>
<sequence length="474" mass="51528">MLPQISLLTLGAAAMPAVAETILGVTVYSRHGDRSTKHYGAQALTNLGYHQNFQVGSDYRSRYIASSSSHQILGISENKHVSSQIYSTAPDQGILLGTATAFLQGLYPPLGELDPSISVEKTNDGESWTRPLNGYQYITLHGEDEDSPDTIWIKGDEGCPAVTNAAATFKDSSEYKTLVEETKPFYAKFWDVLKSVYDYEPEDLSYANAFDIFDLINVAKIHNSSSLAEKVSDEDLFQLRTLADSAEFNVVYNKSQPARSIGGQTLAGVIRHQLNQTIASKGALKFSLFGGSYDNFQAFFGITDLPDADADFFGLPDYASTMAFELFTDKDTEEFPADEADINVRFLFRNGSTTDSSLSAFPLFGRKDTTMSWSDFSAEIAKRAISSVEEWCQACSTTDSFCAQYSVSSESSSSESAGGLSNAVAGVIGAMVTLGVVALCVLAFWLFRKRANKSPVPSIETPPLKSMSSVSSKS</sequence>
<evidence type="ECO:0000313" key="6">
    <source>
        <dbReference type="Proteomes" id="UP000224634"/>
    </source>
</evidence>
<dbReference type="EMBL" id="PDNA01000019">
    <property type="protein sequence ID" value="PGH23871.1"/>
    <property type="molecule type" value="Genomic_DNA"/>
</dbReference>
<dbReference type="InterPro" id="IPR050645">
    <property type="entry name" value="Histidine_acid_phosphatase"/>
</dbReference>
<dbReference type="Pfam" id="PF00328">
    <property type="entry name" value="His_Phos_2"/>
    <property type="match status" value="1"/>
</dbReference>
<keyword evidence="3" id="KW-0812">Transmembrane</keyword>
<name>A0A2B7YS43_POLH7</name>
<feature type="transmembrane region" description="Helical" evidence="3">
    <location>
        <begin position="423"/>
        <end position="447"/>
    </location>
</feature>
<dbReference type="AlphaFoldDB" id="A0A2B7YS43"/>
<dbReference type="SUPFAM" id="SSF53254">
    <property type="entry name" value="Phosphoglycerate mutase-like"/>
    <property type="match status" value="1"/>
</dbReference>
<organism evidence="5 6">
    <name type="scientific">Polytolypa hystricis (strain UAMH7299)</name>
    <dbReference type="NCBI Taxonomy" id="1447883"/>
    <lineage>
        <taxon>Eukaryota</taxon>
        <taxon>Fungi</taxon>
        <taxon>Dikarya</taxon>
        <taxon>Ascomycota</taxon>
        <taxon>Pezizomycotina</taxon>
        <taxon>Eurotiomycetes</taxon>
        <taxon>Eurotiomycetidae</taxon>
        <taxon>Onygenales</taxon>
        <taxon>Onygenales incertae sedis</taxon>
        <taxon>Polytolypa</taxon>
    </lineage>
</organism>
<dbReference type="InterPro" id="IPR029033">
    <property type="entry name" value="His_PPase_superfam"/>
</dbReference>
<protein>
    <recommendedName>
        <fullName evidence="7">Acid phosphatase</fullName>
    </recommendedName>
</protein>
<evidence type="ECO:0000313" key="5">
    <source>
        <dbReference type="EMBL" id="PGH23871.1"/>
    </source>
</evidence>
<feature type="signal peptide" evidence="4">
    <location>
        <begin position="1"/>
        <end position="19"/>
    </location>
</feature>
<evidence type="ECO:0000256" key="4">
    <source>
        <dbReference type="SAM" id="SignalP"/>
    </source>
</evidence>
<keyword evidence="4" id="KW-0732">Signal</keyword>
<dbReference type="PANTHER" id="PTHR11567:SF142">
    <property type="entry name" value="PHOSPHOGLYCERATE MUTASE-LIKE PROTEIN"/>
    <property type="match status" value="1"/>
</dbReference>
<dbReference type="InterPro" id="IPR000560">
    <property type="entry name" value="His_Pase_clade-2"/>
</dbReference>
<comment type="similarity">
    <text evidence="1">Belongs to the histidine acid phosphatase family.</text>
</comment>
<evidence type="ECO:0000256" key="1">
    <source>
        <dbReference type="ARBA" id="ARBA00005375"/>
    </source>
</evidence>
<keyword evidence="3" id="KW-0472">Membrane</keyword>
<comment type="caution">
    <text evidence="5">The sequence shown here is derived from an EMBL/GenBank/DDBJ whole genome shotgun (WGS) entry which is preliminary data.</text>
</comment>
<dbReference type="Proteomes" id="UP000224634">
    <property type="component" value="Unassembled WGS sequence"/>
</dbReference>
<evidence type="ECO:0000256" key="2">
    <source>
        <dbReference type="SAM" id="MobiDB-lite"/>
    </source>
</evidence>
<feature type="chain" id="PRO_5012902863" description="Acid phosphatase" evidence="4">
    <location>
        <begin position="20"/>
        <end position="474"/>
    </location>
</feature>
<evidence type="ECO:0000256" key="3">
    <source>
        <dbReference type="SAM" id="Phobius"/>
    </source>
</evidence>
<gene>
    <name evidence="5" type="ORF">AJ80_02120</name>
</gene>
<keyword evidence="6" id="KW-1185">Reference proteome</keyword>
<dbReference type="STRING" id="1447883.A0A2B7YS43"/>
<dbReference type="OrthoDB" id="258392at2759"/>
<evidence type="ECO:0008006" key="7">
    <source>
        <dbReference type="Google" id="ProtNLM"/>
    </source>
</evidence>
<dbReference type="GO" id="GO:0016791">
    <property type="term" value="F:phosphatase activity"/>
    <property type="evidence" value="ECO:0007669"/>
    <property type="project" value="TreeGrafter"/>
</dbReference>
<dbReference type="Gene3D" id="3.40.50.1240">
    <property type="entry name" value="Phosphoglycerate mutase-like"/>
    <property type="match status" value="1"/>
</dbReference>
<accession>A0A2B7YS43</accession>
<feature type="region of interest" description="Disordered" evidence="2">
    <location>
        <begin position="454"/>
        <end position="474"/>
    </location>
</feature>
<feature type="compositionally biased region" description="Low complexity" evidence="2">
    <location>
        <begin position="465"/>
        <end position="474"/>
    </location>
</feature>